<dbReference type="STRING" id="1123323.SAMN05216245_11328"/>
<dbReference type="EMBL" id="FONL01000013">
    <property type="protein sequence ID" value="SFE68438.1"/>
    <property type="molecule type" value="Genomic_DNA"/>
</dbReference>
<dbReference type="Proteomes" id="UP000198896">
    <property type="component" value="Unassembled WGS sequence"/>
</dbReference>
<gene>
    <name evidence="3" type="ORF">SAMN05216245_11328</name>
</gene>
<protein>
    <submittedName>
        <fullName evidence="3">Helix-turn-helix</fullName>
    </submittedName>
</protein>
<dbReference type="OrthoDB" id="9812495at2"/>
<dbReference type="InterPro" id="IPR001387">
    <property type="entry name" value="Cro/C1-type_HTH"/>
</dbReference>
<dbReference type="Pfam" id="PF01381">
    <property type="entry name" value="HTH_3"/>
    <property type="match status" value="1"/>
</dbReference>
<reference evidence="3 4" key="1">
    <citation type="submission" date="2016-10" db="EMBL/GenBank/DDBJ databases">
        <authorList>
            <person name="de Groot N.N."/>
        </authorList>
    </citation>
    <scope>NUCLEOTIDE SEQUENCE [LARGE SCALE GENOMIC DNA]</scope>
    <source>
        <strain evidence="3 4">DSM 9236</strain>
    </source>
</reference>
<dbReference type="AlphaFoldDB" id="A0A1I2CJM5"/>
<dbReference type="CDD" id="cd00093">
    <property type="entry name" value="HTH_XRE"/>
    <property type="match status" value="1"/>
</dbReference>
<dbReference type="GO" id="GO:0003677">
    <property type="term" value="F:DNA binding"/>
    <property type="evidence" value="ECO:0007669"/>
    <property type="project" value="InterPro"/>
</dbReference>
<dbReference type="SMART" id="SM00530">
    <property type="entry name" value="HTH_XRE"/>
    <property type="match status" value="1"/>
</dbReference>
<feature type="region of interest" description="Disordered" evidence="1">
    <location>
        <begin position="75"/>
        <end position="111"/>
    </location>
</feature>
<dbReference type="SUPFAM" id="SSF47413">
    <property type="entry name" value="lambda repressor-like DNA-binding domains"/>
    <property type="match status" value="1"/>
</dbReference>
<accession>A0A1I2CJM5</accession>
<feature type="compositionally biased region" description="Polar residues" evidence="1">
    <location>
        <begin position="75"/>
        <end position="92"/>
    </location>
</feature>
<evidence type="ECO:0000256" key="1">
    <source>
        <dbReference type="SAM" id="MobiDB-lite"/>
    </source>
</evidence>
<keyword evidence="4" id="KW-1185">Reference proteome</keyword>
<sequence>MRGTFAVYVEPGIVLTPELIRNRRKELNLTQAKFSARVGVSVETDSRWERGRLVPKKKNRLKIVEVLKLTELAGSTTQAGEAQKGGQLTEQGTGPAEDAGADNSGKAEDHRTVPDCRSLFYPPFSEAFKLVVDAIIEDKVERYLAVREKEKNI</sequence>
<dbReference type="RefSeq" id="WP_093913898.1">
    <property type="nucleotide sequence ID" value="NZ_FONL01000013.1"/>
</dbReference>
<dbReference type="Gene3D" id="1.10.260.40">
    <property type="entry name" value="lambda repressor-like DNA-binding domains"/>
    <property type="match status" value="1"/>
</dbReference>
<evidence type="ECO:0000259" key="2">
    <source>
        <dbReference type="PROSITE" id="PS50943"/>
    </source>
</evidence>
<feature type="domain" description="HTH cro/C1-type" evidence="2">
    <location>
        <begin position="20"/>
        <end position="72"/>
    </location>
</feature>
<dbReference type="PROSITE" id="PS50943">
    <property type="entry name" value="HTH_CROC1"/>
    <property type="match status" value="1"/>
</dbReference>
<name>A0A1I2CJM5_9FIRM</name>
<evidence type="ECO:0000313" key="4">
    <source>
        <dbReference type="Proteomes" id="UP000198896"/>
    </source>
</evidence>
<evidence type="ECO:0000313" key="3">
    <source>
        <dbReference type="EMBL" id="SFE68438.1"/>
    </source>
</evidence>
<dbReference type="InterPro" id="IPR010982">
    <property type="entry name" value="Lambda_DNA-bd_dom_sf"/>
</dbReference>
<proteinExistence type="predicted"/>
<organism evidence="3 4">
    <name type="scientific">Succiniclasticum ruminis DSM 9236</name>
    <dbReference type="NCBI Taxonomy" id="1123323"/>
    <lineage>
        <taxon>Bacteria</taxon>
        <taxon>Bacillati</taxon>
        <taxon>Bacillota</taxon>
        <taxon>Negativicutes</taxon>
        <taxon>Acidaminococcales</taxon>
        <taxon>Acidaminococcaceae</taxon>
        <taxon>Succiniclasticum</taxon>
    </lineage>
</organism>